<dbReference type="PANTHER" id="PTHR11106:SF27">
    <property type="entry name" value="MACRO DOMAIN-CONTAINING PROTEIN"/>
    <property type="match status" value="1"/>
</dbReference>
<organism evidence="2 3">
    <name type="scientific">Lysobacter yangpyeongensis</name>
    <dbReference type="NCBI Taxonomy" id="346182"/>
    <lineage>
        <taxon>Bacteria</taxon>
        <taxon>Pseudomonadati</taxon>
        <taxon>Pseudomonadota</taxon>
        <taxon>Gammaproteobacteria</taxon>
        <taxon>Lysobacterales</taxon>
        <taxon>Lysobacteraceae</taxon>
        <taxon>Lysobacter</taxon>
    </lineage>
</organism>
<evidence type="ECO:0000259" key="1">
    <source>
        <dbReference type="PROSITE" id="PS51154"/>
    </source>
</evidence>
<dbReference type="PROSITE" id="PS51154">
    <property type="entry name" value="MACRO"/>
    <property type="match status" value="1"/>
</dbReference>
<dbReference type="SUPFAM" id="SSF52949">
    <property type="entry name" value="Macro domain-like"/>
    <property type="match status" value="1"/>
</dbReference>
<dbReference type="EMBL" id="JBHSNM010000002">
    <property type="protein sequence ID" value="MFC5570069.1"/>
    <property type="molecule type" value="Genomic_DNA"/>
</dbReference>
<gene>
    <name evidence="2" type="ORF">ACFPN1_08370</name>
</gene>
<dbReference type="InterPro" id="IPR002589">
    <property type="entry name" value="Macro_dom"/>
</dbReference>
<dbReference type="Gene3D" id="3.40.220.10">
    <property type="entry name" value="Leucine Aminopeptidase, subunit E, domain 1"/>
    <property type="match status" value="1"/>
</dbReference>
<dbReference type="RefSeq" id="WP_386754407.1">
    <property type="nucleotide sequence ID" value="NZ_JBHSNM010000002.1"/>
</dbReference>
<dbReference type="SMART" id="SM00506">
    <property type="entry name" value="A1pp"/>
    <property type="match status" value="1"/>
</dbReference>
<dbReference type="Proteomes" id="UP001596036">
    <property type="component" value="Unassembled WGS sequence"/>
</dbReference>
<comment type="caution">
    <text evidence="2">The sequence shown here is derived from an EMBL/GenBank/DDBJ whole genome shotgun (WGS) entry which is preliminary data.</text>
</comment>
<dbReference type="CDD" id="cd02908">
    <property type="entry name" value="Macro_OAADPr_deacetylase"/>
    <property type="match status" value="1"/>
</dbReference>
<dbReference type="EC" id="3.1.1.106" evidence="2"/>
<sequence>MRIEVIQGDITRLAVDAIVNAANEALAGGGGVDGAIHRAAGPGLAAECRDIPFVRPHVRCPTGEARITAGHALPARHIIHTVGPVWRGGDAGEAELLASCYRQSLRLALHHDIASIAFPAISCGVFGYPPAQAAHVAVAAVRDWLLQQALPQRVLLCCFDAAMAAHYHDALGTRA</sequence>
<dbReference type="Pfam" id="PF01661">
    <property type="entry name" value="Macro"/>
    <property type="match status" value="1"/>
</dbReference>
<dbReference type="GO" id="GO:0061463">
    <property type="term" value="F:O-acetyl-ADP-ribose deacetylase activity"/>
    <property type="evidence" value="ECO:0007669"/>
    <property type="project" value="UniProtKB-EC"/>
</dbReference>
<dbReference type="NCBIfam" id="NF001664">
    <property type="entry name" value="PRK00431.1-6"/>
    <property type="match status" value="1"/>
</dbReference>
<proteinExistence type="predicted"/>
<evidence type="ECO:0000313" key="3">
    <source>
        <dbReference type="Proteomes" id="UP001596036"/>
    </source>
</evidence>
<dbReference type="InterPro" id="IPR043472">
    <property type="entry name" value="Macro_dom-like"/>
</dbReference>
<reference evidence="3" key="1">
    <citation type="journal article" date="2019" name="Int. J. Syst. Evol. Microbiol.">
        <title>The Global Catalogue of Microorganisms (GCM) 10K type strain sequencing project: providing services to taxonomists for standard genome sequencing and annotation.</title>
        <authorList>
            <consortium name="The Broad Institute Genomics Platform"/>
            <consortium name="The Broad Institute Genome Sequencing Center for Infectious Disease"/>
            <person name="Wu L."/>
            <person name="Ma J."/>
        </authorList>
    </citation>
    <scope>NUCLEOTIDE SEQUENCE [LARGE SCALE GENOMIC DNA]</scope>
    <source>
        <strain evidence="3">KACC 11407</strain>
    </source>
</reference>
<keyword evidence="3" id="KW-1185">Reference proteome</keyword>
<accession>A0ABW0SM65</accession>
<name>A0ABW0SM65_9GAMM</name>
<protein>
    <submittedName>
        <fullName evidence="2">O-acetyl-ADP-ribose deacetylase</fullName>
        <ecNumber evidence="2">3.1.1.106</ecNumber>
    </submittedName>
</protein>
<keyword evidence="2" id="KW-0378">Hydrolase</keyword>
<evidence type="ECO:0000313" key="2">
    <source>
        <dbReference type="EMBL" id="MFC5570069.1"/>
    </source>
</evidence>
<dbReference type="PANTHER" id="PTHR11106">
    <property type="entry name" value="GANGLIOSIDE INDUCED DIFFERENTIATION ASSOCIATED PROTEIN 2-RELATED"/>
    <property type="match status" value="1"/>
</dbReference>
<feature type="domain" description="Macro" evidence="1">
    <location>
        <begin position="1"/>
        <end position="175"/>
    </location>
</feature>